<reference evidence="1 2" key="1">
    <citation type="submission" date="2015-04" db="EMBL/GenBank/DDBJ databases">
        <authorList>
            <person name="Syromyatnikov M.Y."/>
            <person name="Popov V.N."/>
        </authorList>
    </citation>
    <scope>NUCLEOTIDE SEQUENCE [LARGE SCALE GENOMIC DNA]</scope>
</reference>
<dbReference type="AlphaFoldDB" id="A0A1J1IL95"/>
<sequence length="105" mass="11835">MKIIPIKYCSIPDLVDRQIGKVLFITPSGFQKLFLKALVFCWFGLPASGFLVEKPAKTSMLVPALSNPSFCAFRNVKMSYYSEGGFKLLELNQNRGCEIHENIKT</sequence>
<evidence type="ECO:0000313" key="2">
    <source>
        <dbReference type="Proteomes" id="UP000183832"/>
    </source>
</evidence>
<dbReference type="Proteomes" id="UP000183832">
    <property type="component" value="Unassembled WGS sequence"/>
</dbReference>
<name>A0A1J1IL95_9DIPT</name>
<accession>A0A1J1IL95</accession>
<gene>
    <name evidence="1" type="ORF">CLUMA_CG014569</name>
</gene>
<proteinExistence type="predicted"/>
<protein>
    <submittedName>
        <fullName evidence="1">CLUMA_CG014569, isoform A</fullName>
    </submittedName>
</protein>
<dbReference type="EMBL" id="CVRI01000055">
    <property type="protein sequence ID" value="CRL00995.1"/>
    <property type="molecule type" value="Genomic_DNA"/>
</dbReference>
<evidence type="ECO:0000313" key="1">
    <source>
        <dbReference type="EMBL" id="CRL00995.1"/>
    </source>
</evidence>
<keyword evidence="2" id="KW-1185">Reference proteome</keyword>
<organism evidence="1 2">
    <name type="scientific">Clunio marinus</name>
    <dbReference type="NCBI Taxonomy" id="568069"/>
    <lineage>
        <taxon>Eukaryota</taxon>
        <taxon>Metazoa</taxon>
        <taxon>Ecdysozoa</taxon>
        <taxon>Arthropoda</taxon>
        <taxon>Hexapoda</taxon>
        <taxon>Insecta</taxon>
        <taxon>Pterygota</taxon>
        <taxon>Neoptera</taxon>
        <taxon>Endopterygota</taxon>
        <taxon>Diptera</taxon>
        <taxon>Nematocera</taxon>
        <taxon>Chironomoidea</taxon>
        <taxon>Chironomidae</taxon>
        <taxon>Clunio</taxon>
    </lineage>
</organism>